<evidence type="ECO:0000313" key="3">
    <source>
        <dbReference type="Proteomes" id="UP000199031"/>
    </source>
</evidence>
<feature type="compositionally biased region" description="Basic and acidic residues" evidence="1">
    <location>
        <begin position="22"/>
        <end position="42"/>
    </location>
</feature>
<gene>
    <name evidence="2" type="ORF">SAMN05444277_11940</name>
</gene>
<reference evidence="2 3" key="1">
    <citation type="submission" date="2016-10" db="EMBL/GenBank/DDBJ databases">
        <authorList>
            <person name="de Groot N.N."/>
        </authorList>
    </citation>
    <scope>NUCLEOTIDE SEQUENCE [LARGE SCALE GENOMIC DNA]</scope>
    <source>
        <strain evidence="2 3">DSM 28286</strain>
    </source>
</reference>
<keyword evidence="3" id="KW-1185">Reference proteome</keyword>
<name>A0A1I5ZCX6_9BACT</name>
<sequence length="71" mass="7922">MNKEDKKDDYQKTQAASSPGKLGEEVNRNKQHKDTTKAEKSIHKTAQQEGLNEEKSQGDAGAFEGLDNMEK</sequence>
<protein>
    <recommendedName>
        <fullName evidence="4">DUF4025 domain-containing protein</fullName>
    </recommendedName>
</protein>
<dbReference type="AlphaFoldDB" id="A0A1I5ZCX6"/>
<organism evidence="2 3">
    <name type="scientific">Parafilimonas terrae</name>
    <dbReference type="NCBI Taxonomy" id="1465490"/>
    <lineage>
        <taxon>Bacteria</taxon>
        <taxon>Pseudomonadati</taxon>
        <taxon>Bacteroidota</taxon>
        <taxon>Chitinophagia</taxon>
        <taxon>Chitinophagales</taxon>
        <taxon>Chitinophagaceae</taxon>
        <taxon>Parafilimonas</taxon>
    </lineage>
</organism>
<dbReference type="Proteomes" id="UP000199031">
    <property type="component" value="Unassembled WGS sequence"/>
</dbReference>
<evidence type="ECO:0000256" key="1">
    <source>
        <dbReference type="SAM" id="MobiDB-lite"/>
    </source>
</evidence>
<accession>A0A1I5ZCX6</accession>
<dbReference type="RefSeq" id="WP_090663091.1">
    <property type="nucleotide sequence ID" value="NZ_FOXQ01000019.1"/>
</dbReference>
<feature type="region of interest" description="Disordered" evidence="1">
    <location>
        <begin position="1"/>
        <end position="71"/>
    </location>
</feature>
<dbReference type="EMBL" id="FOXQ01000019">
    <property type="protein sequence ID" value="SFQ54292.1"/>
    <property type="molecule type" value="Genomic_DNA"/>
</dbReference>
<evidence type="ECO:0008006" key="4">
    <source>
        <dbReference type="Google" id="ProtNLM"/>
    </source>
</evidence>
<evidence type="ECO:0000313" key="2">
    <source>
        <dbReference type="EMBL" id="SFQ54292.1"/>
    </source>
</evidence>
<proteinExistence type="predicted"/>
<feature type="compositionally biased region" description="Basic and acidic residues" evidence="1">
    <location>
        <begin position="1"/>
        <end position="11"/>
    </location>
</feature>